<dbReference type="FunFam" id="3.30.200.20:FF:000342">
    <property type="entry name" value="Protein kinase superfamily protein"/>
    <property type="match status" value="1"/>
</dbReference>
<dbReference type="AlphaFoldDB" id="F2CTK7"/>
<keyword evidence="2 5" id="KW-0547">Nucleotide-binding</keyword>
<keyword evidence="3" id="KW-0418">Kinase</keyword>
<dbReference type="PANTHER" id="PTHR47989">
    <property type="entry name" value="OS01G0750732 PROTEIN"/>
    <property type="match status" value="1"/>
</dbReference>
<evidence type="ECO:0000256" key="7">
    <source>
        <dbReference type="SAM" id="Phobius"/>
    </source>
</evidence>
<sequence>MRSMPASPLPLLARPAFYLFVVLLLPLLCFPLAANGGAPPPTASSPAAAAASTAAGDLVPPNGSVAAPPAAPAPAPFVELEERHQHLRRQIIIAAVLASIAGVTIVLAVLFACIAWRRYRGAPDDFKDTQSTDTARIALVPILNRFNSFKATKKGLVAMMDYASLEAATGNFSESNVLGVGGFGCVYKANFDGGFVAAVKRLGCEGQECEKEFENELDLLQRIQHSNIVSLVGFCIHEENRFIVYELMVNGSLETQLHGPSHGSALSWHIRMKIALDTARGLEYLHEHCNPPIIHRDLKSSNILLNSDFNAKISDFGLAVTSGNRSKGNLKLSGTLGYVAPEYLLDGKLTEKSDVYAFGVVLLELLLGRRPVEKMAPSQCQSIVTWAMPQLIDRSKLPTIIDPVIRDTMDRKHLYQVVAAVAVLCVQPEPSYRPLITDVLHSLIPLVPMDLGGTLRINPESPCTTRNQSPC</sequence>
<feature type="domain" description="Protein kinase" evidence="9">
    <location>
        <begin position="172"/>
        <end position="444"/>
    </location>
</feature>
<reference evidence="10" key="1">
    <citation type="journal article" date="2011" name="Plant Physiol.">
        <title>Comprehensive sequence analysis of 24,783 barley full-length cDNAs derived from 12 clone libraries.</title>
        <authorList>
            <person name="Matsumoto T."/>
            <person name="Tanaka T."/>
            <person name="Sakai H."/>
            <person name="Amano N."/>
            <person name="Kanamori H."/>
            <person name="Kurita K."/>
            <person name="Kikuta A."/>
            <person name="Kamiya K."/>
            <person name="Yamamoto M."/>
            <person name="Ikawa H."/>
            <person name="Fujii N."/>
            <person name="Hori K."/>
            <person name="Itoh T."/>
            <person name="Sato K."/>
        </authorList>
    </citation>
    <scope>NUCLEOTIDE SEQUENCE</scope>
    <source>
        <tissue evidence="10">Shoot</tissue>
    </source>
</reference>
<keyword evidence="7" id="KW-0472">Membrane</keyword>
<dbReference type="EMBL" id="AK354959">
    <property type="protein sequence ID" value="BAJ86178.1"/>
    <property type="molecule type" value="mRNA"/>
</dbReference>
<dbReference type="GO" id="GO:0005524">
    <property type="term" value="F:ATP binding"/>
    <property type="evidence" value="ECO:0007669"/>
    <property type="project" value="UniProtKB-UniRule"/>
</dbReference>
<proteinExistence type="evidence at transcript level"/>
<dbReference type="FunFam" id="1.10.510.10:FF:000223">
    <property type="entry name" value="probable receptor-like protein kinase At1g80640"/>
    <property type="match status" value="1"/>
</dbReference>
<protein>
    <submittedName>
        <fullName evidence="10">Predicted protein</fullName>
    </submittedName>
</protein>
<feature type="signal peptide" evidence="8">
    <location>
        <begin position="1"/>
        <end position="36"/>
    </location>
</feature>
<feature type="binding site" evidence="5">
    <location>
        <position position="200"/>
    </location>
    <ligand>
        <name>ATP</name>
        <dbReference type="ChEBI" id="CHEBI:30616"/>
    </ligand>
</feature>
<dbReference type="GO" id="GO:0004674">
    <property type="term" value="F:protein serine/threonine kinase activity"/>
    <property type="evidence" value="ECO:0007669"/>
    <property type="project" value="UniProtKB-KW"/>
</dbReference>
<keyword evidence="6" id="KW-0723">Serine/threonine-protein kinase</keyword>
<organism evidence="10">
    <name type="scientific">Hordeum vulgare subsp. vulgare</name>
    <name type="common">Domesticated barley</name>
    <dbReference type="NCBI Taxonomy" id="112509"/>
    <lineage>
        <taxon>Eukaryota</taxon>
        <taxon>Viridiplantae</taxon>
        <taxon>Streptophyta</taxon>
        <taxon>Embryophyta</taxon>
        <taxon>Tracheophyta</taxon>
        <taxon>Spermatophyta</taxon>
        <taxon>Magnoliopsida</taxon>
        <taxon>Liliopsida</taxon>
        <taxon>Poales</taxon>
        <taxon>Poaceae</taxon>
        <taxon>BOP clade</taxon>
        <taxon>Pooideae</taxon>
        <taxon>Triticodae</taxon>
        <taxon>Triticeae</taxon>
        <taxon>Hordeinae</taxon>
        <taxon>Hordeum</taxon>
    </lineage>
</organism>
<dbReference type="PROSITE" id="PS00108">
    <property type="entry name" value="PROTEIN_KINASE_ST"/>
    <property type="match status" value="1"/>
</dbReference>
<comment type="similarity">
    <text evidence="6">Belongs to the protein kinase superfamily.</text>
</comment>
<dbReference type="Gene3D" id="1.10.510.10">
    <property type="entry name" value="Transferase(Phosphotransferase) domain 1"/>
    <property type="match status" value="1"/>
</dbReference>
<dbReference type="Gene3D" id="3.30.200.20">
    <property type="entry name" value="Phosphorylase Kinase, domain 1"/>
    <property type="match status" value="1"/>
</dbReference>
<evidence type="ECO:0000256" key="4">
    <source>
        <dbReference type="ARBA" id="ARBA00022840"/>
    </source>
</evidence>
<accession>F2CTK7</accession>
<evidence type="ECO:0000256" key="1">
    <source>
        <dbReference type="ARBA" id="ARBA00022679"/>
    </source>
</evidence>
<dbReference type="SUPFAM" id="SSF56112">
    <property type="entry name" value="Protein kinase-like (PK-like)"/>
    <property type="match status" value="1"/>
</dbReference>
<dbReference type="PROSITE" id="PS50011">
    <property type="entry name" value="PROTEIN_KINASE_DOM"/>
    <property type="match status" value="1"/>
</dbReference>
<dbReference type="SMART" id="SM00220">
    <property type="entry name" value="S_TKc"/>
    <property type="match status" value="1"/>
</dbReference>
<evidence type="ECO:0000256" key="8">
    <source>
        <dbReference type="SAM" id="SignalP"/>
    </source>
</evidence>
<dbReference type="InterPro" id="IPR008271">
    <property type="entry name" value="Ser/Thr_kinase_AS"/>
</dbReference>
<feature type="transmembrane region" description="Helical" evidence="7">
    <location>
        <begin position="91"/>
        <end position="116"/>
    </location>
</feature>
<feature type="chain" id="PRO_5003275080" evidence="8">
    <location>
        <begin position="37"/>
        <end position="471"/>
    </location>
</feature>
<keyword evidence="4 5" id="KW-0067">ATP-binding</keyword>
<dbReference type="PANTHER" id="PTHR47989:SF27">
    <property type="entry name" value="PROTEIN KINASE DOMAIN-CONTAINING PROTEIN"/>
    <property type="match status" value="1"/>
</dbReference>
<keyword evidence="7" id="KW-0812">Transmembrane</keyword>
<evidence type="ECO:0000256" key="2">
    <source>
        <dbReference type="ARBA" id="ARBA00022741"/>
    </source>
</evidence>
<dbReference type="PROSITE" id="PS00107">
    <property type="entry name" value="PROTEIN_KINASE_ATP"/>
    <property type="match status" value="1"/>
</dbReference>
<dbReference type="InterPro" id="IPR011009">
    <property type="entry name" value="Kinase-like_dom_sf"/>
</dbReference>
<dbReference type="InterPro" id="IPR017441">
    <property type="entry name" value="Protein_kinase_ATP_BS"/>
</dbReference>
<evidence type="ECO:0000256" key="5">
    <source>
        <dbReference type="PROSITE-ProRule" id="PRU10141"/>
    </source>
</evidence>
<keyword evidence="1" id="KW-0808">Transferase</keyword>
<dbReference type="InterPro" id="IPR000719">
    <property type="entry name" value="Prot_kinase_dom"/>
</dbReference>
<evidence type="ECO:0000256" key="3">
    <source>
        <dbReference type="ARBA" id="ARBA00022777"/>
    </source>
</evidence>
<dbReference type="Pfam" id="PF00069">
    <property type="entry name" value="Pkinase"/>
    <property type="match status" value="1"/>
</dbReference>
<name>F2CTK7_HORVV</name>
<keyword evidence="8" id="KW-0732">Signal</keyword>
<keyword evidence="7" id="KW-1133">Transmembrane helix</keyword>
<evidence type="ECO:0000256" key="6">
    <source>
        <dbReference type="RuleBase" id="RU000304"/>
    </source>
</evidence>
<evidence type="ECO:0000259" key="9">
    <source>
        <dbReference type="PROSITE" id="PS50011"/>
    </source>
</evidence>
<evidence type="ECO:0000313" key="10">
    <source>
        <dbReference type="EMBL" id="BAJ86178.1"/>
    </source>
</evidence>